<name>A0A9X3SBE0_9ACTN</name>
<keyword evidence="2" id="KW-0812">Transmembrane</keyword>
<dbReference type="RefSeq" id="WP_270027921.1">
    <property type="nucleotide sequence ID" value="NZ_JAPDDP010000055.1"/>
</dbReference>
<evidence type="ECO:0000313" key="3">
    <source>
        <dbReference type="EMBL" id="MDA0183531.1"/>
    </source>
</evidence>
<comment type="caution">
    <text evidence="3">The sequence shown here is derived from an EMBL/GenBank/DDBJ whole genome shotgun (WGS) entry which is preliminary data.</text>
</comment>
<protein>
    <submittedName>
        <fullName evidence="3">DUF3105 domain-containing protein</fullName>
    </submittedName>
</protein>
<evidence type="ECO:0000256" key="1">
    <source>
        <dbReference type="SAM" id="MobiDB-lite"/>
    </source>
</evidence>
<feature type="compositionally biased region" description="Basic and acidic residues" evidence="1">
    <location>
        <begin position="1"/>
        <end position="25"/>
    </location>
</feature>
<feature type="transmembrane region" description="Helical" evidence="2">
    <location>
        <begin position="35"/>
        <end position="59"/>
    </location>
</feature>
<dbReference type="AlphaFoldDB" id="A0A9X3SBE0"/>
<keyword evidence="2" id="KW-1133">Transmembrane helix</keyword>
<reference evidence="3" key="1">
    <citation type="submission" date="2022-10" db="EMBL/GenBank/DDBJ databases">
        <title>The WGS of Solirubrobacter phytolaccae KCTC 29190.</title>
        <authorList>
            <person name="Jiang Z."/>
        </authorList>
    </citation>
    <scope>NUCLEOTIDE SEQUENCE</scope>
    <source>
        <strain evidence="3">KCTC 29190</strain>
    </source>
</reference>
<feature type="region of interest" description="Disordered" evidence="1">
    <location>
        <begin position="1"/>
        <end position="28"/>
    </location>
</feature>
<feature type="compositionally biased region" description="Basic and acidic residues" evidence="1">
    <location>
        <begin position="103"/>
        <end position="114"/>
    </location>
</feature>
<dbReference type="InterPro" id="IPR021454">
    <property type="entry name" value="DUF3105"/>
</dbReference>
<keyword evidence="2" id="KW-0472">Membrane</keyword>
<gene>
    <name evidence="3" type="ORF">OJ997_24695</name>
</gene>
<proteinExistence type="predicted"/>
<sequence length="235" mass="25487">MSSRQEEKERRKRERQEREAAEKAKAASRKRTQMVLGGLLGAGALVAVIVVLVVVVFGGDDANDEQNLPAGAAAIPAQKEADVKKAAELAGCTYEPKLANEGSGHEEKEFKAADYKQNPPTSGNHFPEWYEDGIYAAGDTPELGKLVHTLEHGRIDIQYKPGTPATTVAQLETLYEEMDGGHHLLLFENGTGMTYAVAATAWDASLGCPTMKPEVFDAIRAFRTEHIDKGPEVVP</sequence>
<dbReference type="Proteomes" id="UP001147653">
    <property type="component" value="Unassembled WGS sequence"/>
</dbReference>
<dbReference type="EMBL" id="JAPDDP010000055">
    <property type="protein sequence ID" value="MDA0183531.1"/>
    <property type="molecule type" value="Genomic_DNA"/>
</dbReference>
<organism evidence="3 4">
    <name type="scientific">Solirubrobacter phytolaccae</name>
    <dbReference type="NCBI Taxonomy" id="1404360"/>
    <lineage>
        <taxon>Bacteria</taxon>
        <taxon>Bacillati</taxon>
        <taxon>Actinomycetota</taxon>
        <taxon>Thermoleophilia</taxon>
        <taxon>Solirubrobacterales</taxon>
        <taxon>Solirubrobacteraceae</taxon>
        <taxon>Solirubrobacter</taxon>
    </lineage>
</organism>
<evidence type="ECO:0000313" key="4">
    <source>
        <dbReference type="Proteomes" id="UP001147653"/>
    </source>
</evidence>
<feature type="region of interest" description="Disordered" evidence="1">
    <location>
        <begin position="98"/>
        <end position="122"/>
    </location>
</feature>
<accession>A0A9X3SBE0</accession>
<keyword evidence="4" id="KW-1185">Reference proteome</keyword>
<evidence type="ECO:0000256" key="2">
    <source>
        <dbReference type="SAM" id="Phobius"/>
    </source>
</evidence>
<dbReference type="Pfam" id="PF11303">
    <property type="entry name" value="DUF3105"/>
    <property type="match status" value="1"/>
</dbReference>